<dbReference type="EMBL" id="BAABME010007481">
    <property type="protein sequence ID" value="GAA0170996.1"/>
    <property type="molecule type" value="Genomic_DNA"/>
</dbReference>
<proteinExistence type="predicted"/>
<dbReference type="Proteomes" id="UP001454036">
    <property type="component" value="Unassembled WGS sequence"/>
</dbReference>
<dbReference type="AlphaFoldDB" id="A0AAV3R5T5"/>
<evidence type="ECO:0000313" key="2">
    <source>
        <dbReference type="Proteomes" id="UP001454036"/>
    </source>
</evidence>
<accession>A0AAV3R5T5</accession>
<keyword evidence="2" id="KW-1185">Reference proteome</keyword>
<gene>
    <name evidence="1" type="ORF">LIER_25137</name>
</gene>
<reference evidence="1 2" key="1">
    <citation type="submission" date="2024-01" db="EMBL/GenBank/DDBJ databases">
        <title>The complete chloroplast genome sequence of Lithospermum erythrorhizon: insights into the phylogenetic relationship among Boraginaceae species and the maternal lineages of purple gromwells.</title>
        <authorList>
            <person name="Okada T."/>
            <person name="Watanabe K."/>
        </authorList>
    </citation>
    <scope>NUCLEOTIDE SEQUENCE [LARGE SCALE GENOMIC DNA]</scope>
</reference>
<comment type="caution">
    <text evidence="1">The sequence shown here is derived from an EMBL/GenBank/DDBJ whole genome shotgun (WGS) entry which is preliminary data.</text>
</comment>
<name>A0AAV3R5T5_LITER</name>
<sequence>MIREAEVRKALTGIQISRDSPSVSHILFVDDTFISCQASATEGNEVMRILQDYKKASGQKVNLGKCSVSFSPHVPVALRRCILIGLGMREVKDQGKYLGLLSRGTDKKRGLSLHIS</sequence>
<organism evidence="1 2">
    <name type="scientific">Lithospermum erythrorhizon</name>
    <name type="common">Purple gromwell</name>
    <name type="synonym">Lithospermum officinale var. erythrorhizon</name>
    <dbReference type="NCBI Taxonomy" id="34254"/>
    <lineage>
        <taxon>Eukaryota</taxon>
        <taxon>Viridiplantae</taxon>
        <taxon>Streptophyta</taxon>
        <taxon>Embryophyta</taxon>
        <taxon>Tracheophyta</taxon>
        <taxon>Spermatophyta</taxon>
        <taxon>Magnoliopsida</taxon>
        <taxon>eudicotyledons</taxon>
        <taxon>Gunneridae</taxon>
        <taxon>Pentapetalae</taxon>
        <taxon>asterids</taxon>
        <taxon>lamiids</taxon>
        <taxon>Boraginales</taxon>
        <taxon>Boraginaceae</taxon>
        <taxon>Boraginoideae</taxon>
        <taxon>Lithospermeae</taxon>
        <taxon>Lithospermum</taxon>
    </lineage>
</organism>
<evidence type="ECO:0000313" key="1">
    <source>
        <dbReference type="EMBL" id="GAA0170996.1"/>
    </source>
</evidence>
<protein>
    <recommendedName>
        <fullName evidence="3">Reverse transcriptase</fullName>
    </recommendedName>
</protein>
<evidence type="ECO:0008006" key="3">
    <source>
        <dbReference type="Google" id="ProtNLM"/>
    </source>
</evidence>